<gene>
    <name evidence="1" type="ORF">QAD02_004612</name>
</gene>
<name>A0ACC2NUW6_9HYME</name>
<evidence type="ECO:0000313" key="2">
    <source>
        <dbReference type="Proteomes" id="UP001239111"/>
    </source>
</evidence>
<proteinExistence type="predicted"/>
<sequence length="409" mass="46446">MNHNMLSNSASANYLDRGASGGARPKRNSPAPNGQPYVRFFVPPATPPCGLRFRYENELRKCIIYGRGGSDNNRIPPSIEIMNYHGSAQVVVSCVSRDPPYYPHPHQLMLLGQDEPKPTKSKLGKPNSCEPQEPKFKGIVHVVSEPGRPIVRFDQLRLISTKQKEAEVLLQERKLQKIDPFNTGFCIEDILKSVDYSCFRLCFHVFLTIDGKLVALKPLLSEPIFDKKVLSGLRIHYISHCSAPVTGGQPVVLLTDKIKKNEVQLKFFCEKTGWEAIAETTEPHYHKNVAIVFQSPRYLIHDIDRPVNVKLQLIRLTDRAVSEPIDFLLKPVEHTNRELHVKKRLKYAETPKGLVQKQLNIEAMQSAKLMNNQVQTRRAVDLDVNYYLDNLDNILTNFSPIGYQSNLIS</sequence>
<keyword evidence="2" id="KW-1185">Reference proteome</keyword>
<organism evidence="1 2">
    <name type="scientific">Eretmocerus hayati</name>
    <dbReference type="NCBI Taxonomy" id="131215"/>
    <lineage>
        <taxon>Eukaryota</taxon>
        <taxon>Metazoa</taxon>
        <taxon>Ecdysozoa</taxon>
        <taxon>Arthropoda</taxon>
        <taxon>Hexapoda</taxon>
        <taxon>Insecta</taxon>
        <taxon>Pterygota</taxon>
        <taxon>Neoptera</taxon>
        <taxon>Endopterygota</taxon>
        <taxon>Hymenoptera</taxon>
        <taxon>Apocrita</taxon>
        <taxon>Proctotrupomorpha</taxon>
        <taxon>Chalcidoidea</taxon>
        <taxon>Aphelinidae</taxon>
        <taxon>Aphelininae</taxon>
        <taxon>Eretmocerus</taxon>
    </lineage>
</organism>
<reference evidence="1" key="1">
    <citation type="submission" date="2023-04" db="EMBL/GenBank/DDBJ databases">
        <title>A chromosome-level genome assembly of the parasitoid wasp Eretmocerus hayati.</title>
        <authorList>
            <person name="Zhong Y."/>
            <person name="Liu S."/>
            <person name="Liu Y."/>
        </authorList>
    </citation>
    <scope>NUCLEOTIDE SEQUENCE</scope>
    <source>
        <strain evidence="1">ZJU_SS_LIU_2023</strain>
    </source>
</reference>
<comment type="caution">
    <text evidence="1">The sequence shown here is derived from an EMBL/GenBank/DDBJ whole genome shotgun (WGS) entry which is preliminary data.</text>
</comment>
<accession>A0ACC2NUW6</accession>
<protein>
    <submittedName>
        <fullName evidence="1">Uncharacterized protein</fullName>
    </submittedName>
</protein>
<dbReference type="EMBL" id="CM056743">
    <property type="protein sequence ID" value="KAJ8673350.1"/>
    <property type="molecule type" value="Genomic_DNA"/>
</dbReference>
<evidence type="ECO:0000313" key="1">
    <source>
        <dbReference type="EMBL" id="KAJ8673350.1"/>
    </source>
</evidence>
<dbReference type="Proteomes" id="UP001239111">
    <property type="component" value="Chromosome 3"/>
</dbReference>